<comment type="similarity">
    <text evidence="2">Belongs to the UPF0719 family.</text>
</comment>
<comment type="subcellular location">
    <subcellularLocation>
        <location evidence="1">Cell membrane</location>
        <topology evidence="1">Multi-pass membrane protein</topology>
    </subcellularLocation>
</comment>
<evidence type="ECO:0000256" key="6">
    <source>
        <dbReference type="ARBA" id="ARBA00023136"/>
    </source>
</evidence>
<evidence type="ECO:0000256" key="7">
    <source>
        <dbReference type="SAM" id="Phobius"/>
    </source>
</evidence>
<feature type="transmembrane region" description="Helical" evidence="7">
    <location>
        <begin position="77"/>
        <end position="100"/>
    </location>
</feature>
<evidence type="ECO:0000256" key="5">
    <source>
        <dbReference type="ARBA" id="ARBA00022989"/>
    </source>
</evidence>
<evidence type="ECO:0000313" key="9">
    <source>
        <dbReference type="Proteomes" id="UP001596956"/>
    </source>
</evidence>
<evidence type="ECO:0000256" key="1">
    <source>
        <dbReference type="ARBA" id="ARBA00004651"/>
    </source>
</evidence>
<keyword evidence="9" id="KW-1185">Reference proteome</keyword>
<dbReference type="EMBL" id="JBHTHR010000026">
    <property type="protein sequence ID" value="MFD0800165.1"/>
    <property type="molecule type" value="Genomic_DNA"/>
</dbReference>
<name>A0ABW3BAQ4_9ACTN</name>
<reference evidence="9" key="1">
    <citation type="journal article" date="2019" name="Int. J. Syst. Evol. Microbiol.">
        <title>The Global Catalogue of Microorganisms (GCM) 10K type strain sequencing project: providing services to taxonomists for standard genome sequencing and annotation.</title>
        <authorList>
            <consortium name="The Broad Institute Genomics Platform"/>
            <consortium name="The Broad Institute Genome Sequencing Center for Infectious Disease"/>
            <person name="Wu L."/>
            <person name="Ma J."/>
        </authorList>
    </citation>
    <scope>NUCLEOTIDE SEQUENCE [LARGE SCALE GENOMIC DNA]</scope>
    <source>
        <strain evidence="9">CCUG 63369</strain>
    </source>
</reference>
<dbReference type="Proteomes" id="UP001596956">
    <property type="component" value="Unassembled WGS sequence"/>
</dbReference>
<feature type="transmembrane region" description="Helical" evidence="7">
    <location>
        <begin position="12"/>
        <end position="29"/>
    </location>
</feature>
<keyword evidence="3" id="KW-1003">Cell membrane</keyword>
<dbReference type="Pfam" id="PF03994">
    <property type="entry name" value="DUF350"/>
    <property type="match status" value="1"/>
</dbReference>
<evidence type="ECO:0000256" key="2">
    <source>
        <dbReference type="ARBA" id="ARBA00005779"/>
    </source>
</evidence>
<accession>A0ABW3BAQ4</accession>
<comment type="caution">
    <text evidence="8">The sequence shown here is derived from an EMBL/GenBank/DDBJ whole genome shotgun (WGS) entry which is preliminary data.</text>
</comment>
<evidence type="ECO:0000256" key="3">
    <source>
        <dbReference type="ARBA" id="ARBA00022475"/>
    </source>
</evidence>
<keyword evidence="4 7" id="KW-0812">Transmembrane</keyword>
<evidence type="ECO:0000313" key="8">
    <source>
        <dbReference type="EMBL" id="MFD0800165.1"/>
    </source>
</evidence>
<keyword evidence="5 7" id="KW-1133">Transmembrane helix</keyword>
<keyword evidence="6 7" id="KW-0472">Membrane</keyword>
<sequence>MSVLLYEAGASLAYGVLGIVLMVLGYLIVDVLTPGRLHELVWKQRNRNASLLVASNLLGVAIVVATAIYVSTGALAIGLAAAAAYGLVGLLLMALSFVLIDALTPGKLGEVLTDSETHPAVWVNAAAHVSIALMVAAAIS</sequence>
<organism evidence="8 9">
    <name type="scientific">Streptomonospora algeriensis</name>
    <dbReference type="NCBI Taxonomy" id="995084"/>
    <lineage>
        <taxon>Bacteria</taxon>
        <taxon>Bacillati</taxon>
        <taxon>Actinomycetota</taxon>
        <taxon>Actinomycetes</taxon>
        <taxon>Streptosporangiales</taxon>
        <taxon>Nocardiopsidaceae</taxon>
        <taxon>Streptomonospora</taxon>
    </lineage>
</organism>
<evidence type="ECO:0000256" key="4">
    <source>
        <dbReference type="ARBA" id="ARBA00022692"/>
    </source>
</evidence>
<feature type="transmembrane region" description="Helical" evidence="7">
    <location>
        <begin position="120"/>
        <end position="139"/>
    </location>
</feature>
<feature type="transmembrane region" description="Helical" evidence="7">
    <location>
        <begin position="49"/>
        <end position="70"/>
    </location>
</feature>
<gene>
    <name evidence="8" type="ORF">ACFQZU_02370</name>
</gene>
<proteinExistence type="inferred from homology"/>
<dbReference type="InterPro" id="IPR007140">
    <property type="entry name" value="DUF350"/>
</dbReference>
<protein>
    <submittedName>
        <fullName evidence="8">DUF350 domain-containing protein</fullName>
    </submittedName>
</protein>